<dbReference type="PANTHER" id="PTHR47723:SF19">
    <property type="entry name" value="POLYNUCLEOTIDYL TRANSFERASE, RIBONUCLEASE H-LIKE SUPERFAMILY PROTEIN"/>
    <property type="match status" value="1"/>
</dbReference>
<dbReference type="EMBL" id="AUSU01004397">
    <property type="protein sequence ID" value="EPS65158.1"/>
    <property type="molecule type" value="Genomic_DNA"/>
</dbReference>
<name>S8DPX3_9LAMI</name>
<comment type="caution">
    <text evidence="2">The sequence shown here is derived from an EMBL/GenBank/DDBJ whole genome shotgun (WGS) entry which is preliminary data.</text>
</comment>
<dbReference type="Gene3D" id="3.30.420.10">
    <property type="entry name" value="Ribonuclease H-like superfamily/Ribonuclease H"/>
    <property type="match status" value="1"/>
</dbReference>
<dbReference type="Proteomes" id="UP000015453">
    <property type="component" value="Unassembled WGS sequence"/>
</dbReference>
<dbReference type="GO" id="GO:0004523">
    <property type="term" value="F:RNA-DNA hybrid ribonuclease activity"/>
    <property type="evidence" value="ECO:0007669"/>
    <property type="project" value="InterPro"/>
</dbReference>
<evidence type="ECO:0000259" key="1">
    <source>
        <dbReference type="Pfam" id="PF13456"/>
    </source>
</evidence>
<dbReference type="CDD" id="cd06222">
    <property type="entry name" value="RNase_H_like"/>
    <property type="match status" value="1"/>
</dbReference>
<feature type="domain" description="RNase H type-1" evidence="1">
    <location>
        <begin position="145"/>
        <end position="233"/>
    </location>
</feature>
<dbReference type="Pfam" id="PF13456">
    <property type="entry name" value="RVT_3"/>
    <property type="match status" value="1"/>
</dbReference>
<dbReference type="InterPro" id="IPR044730">
    <property type="entry name" value="RNase_H-like_dom_plant"/>
</dbReference>
<accession>S8DPX3</accession>
<dbReference type="OrthoDB" id="1096772at2759"/>
<dbReference type="InterPro" id="IPR053151">
    <property type="entry name" value="RNase_H-like"/>
</dbReference>
<protein>
    <recommendedName>
        <fullName evidence="1">RNase H type-1 domain-containing protein</fullName>
    </recommendedName>
</protein>
<dbReference type="AlphaFoldDB" id="S8DPX3"/>
<gene>
    <name evidence="2" type="ORF">M569_09621</name>
</gene>
<dbReference type="InterPro" id="IPR002156">
    <property type="entry name" value="RNaseH_domain"/>
</dbReference>
<dbReference type="InterPro" id="IPR012337">
    <property type="entry name" value="RNaseH-like_sf"/>
</dbReference>
<reference evidence="2 3" key="1">
    <citation type="journal article" date="2013" name="BMC Genomics">
        <title>The miniature genome of a carnivorous plant Genlisea aurea contains a low number of genes and short non-coding sequences.</title>
        <authorList>
            <person name="Leushkin E.V."/>
            <person name="Sutormin R.A."/>
            <person name="Nabieva E.R."/>
            <person name="Penin A.A."/>
            <person name="Kondrashov A.S."/>
            <person name="Logacheva M.D."/>
        </authorList>
    </citation>
    <scope>NUCLEOTIDE SEQUENCE [LARGE SCALE GENOMIC DNA]</scope>
</reference>
<dbReference type="GO" id="GO:0003676">
    <property type="term" value="F:nucleic acid binding"/>
    <property type="evidence" value="ECO:0007669"/>
    <property type="project" value="InterPro"/>
</dbReference>
<sequence>MAVVQIPGTITVVSALSKTNIILIALSRKPSWGDDLRLHGGASIFSVKTLVQNGPRWRIGDGRSINIWNDRWFSAHPISRPKLNNHEGDMPTTVADIRQTFSPQETSLILSLPLSDISTLDELYWHPTTSDHSLKRLRSEQYGGILKENQLPGAEHVSTVEHAETLALIFGIRLALDLVENPIMIESDSLLLVSWLGCPPEYDGPLKNLMNEIQSLLGNFKSSKVQHIYREAN</sequence>
<dbReference type="PANTHER" id="PTHR47723">
    <property type="entry name" value="OS05G0353850 PROTEIN"/>
    <property type="match status" value="1"/>
</dbReference>
<evidence type="ECO:0000313" key="2">
    <source>
        <dbReference type="EMBL" id="EPS65158.1"/>
    </source>
</evidence>
<dbReference type="SUPFAM" id="SSF53098">
    <property type="entry name" value="Ribonuclease H-like"/>
    <property type="match status" value="1"/>
</dbReference>
<dbReference type="InterPro" id="IPR036397">
    <property type="entry name" value="RNaseH_sf"/>
</dbReference>
<keyword evidence="3" id="KW-1185">Reference proteome</keyword>
<proteinExistence type="predicted"/>
<evidence type="ECO:0000313" key="3">
    <source>
        <dbReference type="Proteomes" id="UP000015453"/>
    </source>
</evidence>
<organism evidence="2 3">
    <name type="scientific">Genlisea aurea</name>
    <dbReference type="NCBI Taxonomy" id="192259"/>
    <lineage>
        <taxon>Eukaryota</taxon>
        <taxon>Viridiplantae</taxon>
        <taxon>Streptophyta</taxon>
        <taxon>Embryophyta</taxon>
        <taxon>Tracheophyta</taxon>
        <taxon>Spermatophyta</taxon>
        <taxon>Magnoliopsida</taxon>
        <taxon>eudicotyledons</taxon>
        <taxon>Gunneridae</taxon>
        <taxon>Pentapetalae</taxon>
        <taxon>asterids</taxon>
        <taxon>lamiids</taxon>
        <taxon>Lamiales</taxon>
        <taxon>Lentibulariaceae</taxon>
        <taxon>Genlisea</taxon>
    </lineage>
</organism>